<accession>A0A941FJL2</accession>
<dbReference type="GO" id="GO:0000035">
    <property type="term" value="F:acyl binding"/>
    <property type="evidence" value="ECO:0007669"/>
    <property type="project" value="TreeGrafter"/>
</dbReference>
<feature type="domain" description="Carrier" evidence="8">
    <location>
        <begin position="4"/>
        <end position="79"/>
    </location>
</feature>
<comment type="function">
    <text evidence="7">Carrier of the growing fatty acid chain in fatty acid biosynthesis.</text>
</comment>
<feature type="modified residue" description="O-(pantetheine 4'-phosphoryl)serine" evidence="7">
    <location>
        <position position="39"/>
    </location>
</feature>
<dbReference type="InterPro" id="IPR009081">
    <property type="entry name" value="PP-bd_ACP"/>
</dbReference>
<comment type="PTM">
    <text evidence="7">4'-phosphopantetheine is transferred from CoA to a specific serine of apo-ACP by AcpS. This modification is essential for activity because fatty acids are bound in thioester linkage to the sulfhydryl of the prosthetic group.</text>
</comment>
<evidence type="ECO:0000256" key="1">
    <source>
        <dbReference type="ARBA" id="ARBA00022450"/>
    </source>
</evidence>
<dbReference type="NCBIfam" id="NF002147">
    <property type="entry name" value="PRK00982.1-1"/>
    <property type="match status" value="1"/>
</dbReference>
<gene>
    <name evidence="7" type="primary">acpP</name>
    <name evidence="9" type="ORF">KEF29_23685</name>
</gene>
<keyword evidence="5 7" id="KW-0443">Lipid metabolism</keyword>
<comment type="pathway">
    <text evidence="7">Lipid metabolism; fatty acid biosynthesis.</text>
</comment>
<comment type="caution">
    <text evidence="9">The sequence shown here is derived from an EMBL/GenBank/DDBJ whole genome shotgun (WGS) entry which is preliminary data.</text>
</comment>
<dbReference type="Proteomes" id="UP000682308">
    <property type="component" value="Unassembled WGS sequence"/>
</dbReference>
<keyword evidence="10" id="KW-1185">Reference proteome</keyword>
<keyword evidence="7" id="KW-0963">Cytoplasm</keyword>
<dbReference type="SUPFAM" id="SSF47336">
    <property type="entry name" value="ACP-like"/>
    <property type="match status" value="1"/>
</dbReference>
<dbReference type="AlphaFoldDB" id="A0A941FJL2"/>
<reference evidence="9 10" key="1">
    <citation type="submission" date="2021-04" db="EMBL/GenBank/DDBJ databases">
        <title>Characterization of the biosynthetic gene cluster of new lipopeptides with antitumor activity in the genome of the marine Streptomyces PHM034.</title>
        <authorList>
            <person name="Ceniceros A."/>
            <person name="Canedo L."/>
            <person name="Mendez C."/>
            <person name="Olano C."/>
            <person name="Schleissner C."/>
            <person name="Cuevas C."/>
            <person name="De La Calle F."/>
            <person name="Salas J.A."/>
        </authorList>
    </citation>
    <scope>NUCLEOTIDE SEQUENCE [LARGE SCALE GENOMIC DNA]</scope>
    <source>
        <strain evidence="9 10">PHM034</strain>
    </source>
</reference>
<dbReference type="Pfam" id="PF00550">
    <property type="entry name" value="PP-binding"/>
    <property type="match status" value="1"/>
</dbReference>
<evidence type="ECO:0000256" key="5">
    <source>
        <dbReference type="ARBA" id="ARBA00023098"/>
    </source>
</evidence>
<keyword evidence="3 7" id="KW-0597">Phosphoprotein</keyword>
<comment type="similarity">
    <text evidence="7">Belongs to the acyl carrier protein (ACP) family.</text>
</comment>
<evidence type="ECO:0000256" key="3">
    <source>
        <dbReference type="ARBA" id="ARBA00022553"/>
    </source>
</evidence>
<sequence>MSEKTILESVADIVEDISGVPADQVTPEKRLVDDLEIDSLALIEIAVAVGESFRVELPDEDLKELRTVQDVVDRIEKATISA</sequence>
<dbReference type="GO" id="GO:0016020">
    <property type="term" value="C:membrane"/>
    <property type="evidence" value="ECO:0007669"/>
    <property type="project" value="GOC"/>
</dbReference>
<protein>
    <recommendedName>
        <fullName evidence="7">Acyl carrier protein</fullName>
        <shortName evidence="7">ACP</shortName>
    </recommendedName>
</protein>
<comment type="subcellular location">
    <subcellularLocation>
        <location evidence="7">Cytoplasm</location>
    </subcellularLocation>
</comment>
<dbReference type="GO" id="GO:0005829">
    <property type="term" value="C:cytosol"/>
    <property type="evidence" value="ECO:0007669"/>
    <property type="project" value="TreeGrafter"/>
</dbReference>
<dbReference type="Gene3D" id="1.10.1200.10">
    <property type="entry name" value="ACP-like"/>
    <property type="match status" value="1"/>
</dbReference>
<evidence type="ECO:0000256" key="4">
    <source>
        <dbReference type="ARBA" id="ARBA00022832"/>
    </source>
</evidence>
<keyword evidence="2 7" id="KW-0444">Lipid biosynthesis</keyword>
<name>A0A941FJL2_9ACTN</name>
<proteinExistence type="inferred from homology"/>
<organism evidence="9 10">
    <name type="scientific">Streptomyces tuirus</name>
    <dbReference type="NCBI Taxonomy" id="68278"/>
    <lineage>
        <taxon>Bacteria</taxon>
        <taxon>Bacillati</taxon>
        <taxon>Actinomycetota</taxon>
        <taxon>Actinomycetes</taxon>
        <taxon>Kitasatosporales</taxon>
        <taxon>Streptomycetaceae</taxon>
        <taxon>Streptomyces</taxon>
    </lineage>
</organism>
<dbReference type="PROSITE" id="PS50075">
    <property type="entry name" value="CARRIER"/>
    <property type="match status" value="1"/>
</dbReference>
<evidence type="ECO:0000259" key="8">
    <source>
        <dbReference type="PROSITE" id="PS50075"/>
    </source>
</evidence>
<evidence type="ECO:0000256" key="7">
    <source>
        <dbReference type="HAMAP-Rule" id="MF_01217"/>
    </source>
</evidence>
<dbReference type="EMBL" id="JAGTPG010000002">
    <property type="protein sequence ID" value="MBR8641362.1"/>
    <property type="molecule type" value="Genomic_DNA"/>
</dbReference>
<keyword evidence="1 7" id="KW-0596">Phosphopantetheine</keyword>
<evidence type="ECO:0000256" key="6">
    <source>
        <dbReference type="ARBA" id="ARBA00023160"/>
    </source>
</evidence>
<dbReference type="InterPro" id="IPR036736">
    <property type="entry name" value="ACP-like_sf"/>
</dbReference>
<dbReference type="HAMAP" id="MF_01217">
    <property type="entry name" value="Acyl_carrier"/>
    <property type="match status" value="1"/>
</dbReference>
<dbReference type="PANTHER" id="PTHR20863">
    <property type="entry name" value="ACYL CARRIER PROTEIN"/>
    <property type="match status" value="1"/>
</dbReference>
<dbReference type="InterPro" id="IPR003231">
    <property type="entry name" value="ACP"/>
</dbReference>
<evidence type="ECO:0000313" key="9">
    <source>
        <dbReference type="EMBL" id="MBR8641362.1"/>
    </source>
</evidence>
<keyword evidence="4 7" id="KW-0276">Fatty acid metabolism</keyword>
<keyword evidence="6 7" id="KW-0275">Fatty acid biosynthesis</keyword>
<dbReference type="GO" id="GO:0009245">
    <property type="term" value="P:lipid A biosynthetic process"/>
    <property type="evidence" value="ECO:0007669"/>
    <property type="project" value="TreeGrafter"/>
</dbReference>
<evidence type="ECO:0000313" key="10">
    <source>
        <dbReference type="Proteomes" id="UP000682308"/>
    </source>
</evidence>
<dbReference type="GO" id="GO:0000036">
    <property type="term" value="F:acyl carrier activity"/>
    <property type="evidence" value="ECO:0007669"/>
    <property type="project" value="UniProtKB-UniRule"/>
</dbReference>
<evidence type="ECO:0000256" key="2">
    <source>
        <dbReference type="ARBA" id="ARBA00022516"/>
    </source>
</evidence>
<dbReference type="PANTHER" id="PTHR20863:SF76">
    <property type="entry name" value="CARRIER DOMAIN-CONTAINING PROTEIN"/>
    <property type="match status" value="1"/>
</dbReference>